<name>A0AAN8G4N1_PATCE</name>
<evidence type="ECO:0000313" key="10">
    <source>
        <dbReference type="EMBL" id="KAK6167551.1"/>
    </source>
</evidence>
<evidence type="ECO:0000256" key="5">
    <source>
        <dbReference type="ARBA" id="ARBA00022989"/>
    </source>
</evidence>
<evidence type="ECO:0000256" key="4">
    <source>
        <dbReference type="ARBA" id="ARBA00022837"/>
    </source>
</evidence>
<organism evidence="10 11">
    <name type="scientific">Patella caerulea</name>
    <name type="common">Rayed Mediterranean limpet</name>
    <dbReference type="NCBI Taxonomy" id="87958"/>
    <lineage>
        <taxon>Eukaryota</taxon>
        <taxon>Metazoa</taxon>
        <taxon>Spiralia</taxon>
        <taxon>Lophotrochozoa</taxon>
        <taxon>Mollusca</taxon>
        <taxon>Gastropoda</taxon>
        <taxon>Patellogastropoda</taxon>
        <taxon>Patelloidea</taxon>
        <taxon>Patellidae</taxon>
        <taxon>Patella</taxon>
    </lineage>
</organism>
<proteinExistence type="predicted"/>
<evidence type="ECO:0000256" key="8">
    <source>
        <dbReference type="SAM" id="Phobius"/>
    </source>
</evidence>
<keyword evidence="11" id="KW-1185">Reference proteome</keyword>
<dbReference type="AlphaFoldDB" id="A0AAN8G4N1"/>
<feature type="domain" description="Cadherin" evidence="9">
    <location>
        <begin position="125"/>
        <end position="223"/>
    </location>
</feature>
<dbReference type="SUPFAM" id="SSF49313">
    <property type="entry name" value="Cadherin-like"/>
    <property type="match status" value="4"/>
</dbReference>
<dbReference type="PRINTS" id="PR00205">
    <property type="entry name" value="CADHERIN"/>
</dbReference>
<feature type="domain" description="Cadherin" evidence="9">
    <location>
        <begin position="334"/>
        <end position="437"/>
    </location>
</feature>
<dbReference type="EMBL" id="JAZGQO010000018">
    <property type="protein sequence ID" value="KAK6167551.1"/>
    <property type="molecule type" value="Genomic_DNA"/>
</dbReference>
<dbReference type="GO" id="GO:0007156">
    <property type="term" value="P:homophilic cell adhesion via plasma membrane adhesion molecules"/>
    <property type="evidence" value="ECO:0007669"/>
    <property type="project" value="InterPro"/>
</dbReference>
<feature type="domain" description="Cadherin" evidence="9">
    <location>
        <begin position="224"/>
        <end position="333"/>
    </location>
</feature>
<reference evidence="10 11" key="1">
    <citation type="submission" date="2024-01" db="EMBL/GenBank/DDBJ databases">
        <title>The genome of the rayed Mediterranean limpet Patella caerulea (Linnaeus, 1758).</title>
        <authorList>
            <person name="Anh-Thu Weber A."/>
            <person name="Halstead-Nussloch G."/>
        </authorList>
    </citation>
    <scope>NUCLEOTIDE SEQUENCE [LARGE SCALE GENOMIC DNA]</scope>
    <source>
        <strain evidence="10">AATW-2023a</strain>
        <tissue evidence="10">Whole specimen</tissue>
    </source>
</reference>
<dbReference type="Gene3D" id="2.60.40.60">
    <property type="entry name" value="Cadherins"/>
    <property type="match status" value="4"/>
</dbReference>
<keyword evidence="4 7" id="KW-0106">Calcium</keyword>
<protein>
    <recommendedName>
        <fullName evidence="9">Cadherin domain-containing protein</fullName>
    </recommendedName>
</protein>
<evidence type="ECO:0000256" key="6">
    <source>
        <dbReference type="ARBA" id="ARBA00023136"/>
    </source>
</evidence>
<dbReference type="SMART" id="SM00112">
    <property type="entry name" value="CA"/>
    <property type="match status" value="3"/>
</dbReference>
<evidence type="ECO:0000259" key="9">
    <source>
        <dbReference type="PROSITE" id="PS50268"/>
    </source>
</evidence>
<keyword evidence="5 8" id="KW-1133">Transmembrane helix</keyword>
<comment type="subcellular location">
    <subcellularLocation>
        <location evidence="1">Membrane</location>
    </subcellularLocation>
</comment>
<dbReference type="GO" id="GO:0005509">
    <property type="term" value="F:calcium ion binding"/>
    <property type="evidence" value="ECO:0007669"/>
    <property type="project" value="UniProtKB-UniRule"/>
</dbReference>
<keyword evidence="2 8" id="KW-0812">Transmembrane</keyword>
<dbReference type="InterPro" id="IPR020894">
    <property type="entry name" value="Cadherin_CS"/>
</dbReference>
<dbReference type="PROSITE" id="PS00232">
    <property type="entry name" value="CADHERIN_1"/>
    <property type="match status" value="1"/>
</dbReference>
<keyword evidence="3" id="KW-0677">Repeat</keyword>
<dbReference type="GO" id="GO:0005886">
    <property type="term" value="C:plasma membrane"/>
    <property type="evidence" value="ECO:0007669"/>
    <property type="project" value="UniProtKB-SubCell"/>
</dbReference>
<feature type="transmembrane region" description="Helical" evidence="8">
    <location>
        <begin position="578"/>
        <end position="602"/>
    </location>
</feature>
<evidence type="ECO:0000256" key="1">
    <source>
        <dbReference type="ARBA" id="ARBA00004370"/>
    </source>
</evidence>
<dbReference type="Proteomes" id="UP001347796">
    <property type="component" value="Unassembled WGS sequence"/>
</dbReference>
<keyword evidence="6 8" id="KW-0472">Membrane</keyword>
<dbReference type="InterPro" id="IPR015919">
    <property type="entry name" value="Cadherin-like_sf"/>
</dbReference>
<dbReference type="PANTHER" id="PTHR24026">
    <property type="entry name" value="FAT ATYPICAL CADHERIN-RELATED"/>
    <property type="match status" value="1"/>
</dbReference>
<comment type="caution">
    <text evidence="10">The sequence shown here is derived from an EMBL/GenBank/DDBJ whole genome shotgun (WGS) entry which is preliminary data.</text>
</comment>
<dbReference type="PANTHER" id="PTHR24026:SF126">
    <property type="entry name" value="PROTOCADHERIN FAT 4"/>
    <property type="match status" value="1"/>
</dbReference>
<feature type="domain" description="Cadherin" evidence="9">
    <location>
        <begin position="438"/>
        <end position="550"/>
    </location>
</feature>
<evidence type="ECO:0000256" key="2">
    <source>
        <dbReference type="ARBA" id="ARBA00022692"/>
    </source>
</evidence>
<evidence type="ECO:0000313" key="11">
    <source>
        <dbReference type="Proteomes" id="UP001347796"/>
    </source>
</evidence>
<dbReference type="InterPro" id="IPR002126">
    <property type="entry name" value="Cadherin-like_dom"/>
</dbReference>
<dbReference type="CDD" id="cd11304">
    <property type="entry name" value="Cadherin_repeat"/>
    <property type="match status" value="4"/>
</dbReference>
<evidence type="ECO:0000256" key="7">
    <source>
        <dbReference type="PROSITE-ProRule" id="PRU00043"/>
    </source>
</evidence>
<accession>A0AAN8G4N1</accession>
<sequence length="695" mass="75951">MFISQSLQLTVTFDPTSATIAETPTDNKIADIQTDSSGTDNLICNIASTSPRDGPFQVWTEDDGASYQLYYVESKTTSKVLNATITPEYDLTIECSDDTDTTATDAVLVVTVQGNQPPEATGVPTTTTISVSSPNYQNINSVVHSLSVTDPENDLLSYTMYSDPDLGYFTIDAYSGEIKTAVDLKTATVEEIPLYINVSDGHNTIGPLKVTIKLTDMNQRPVFSNLPANITIKEDATAEQVITILTFNDDSVPFDAEPQCSVWPNSEKYKFTYDTRSRKLELASQAVTGQDKPLDYESTNFYNITCYISDGYLYNEGDYINLSVLDVNEEPVFKETSYSCILYESEIGVSQCDLPMTVTDPDNDNVNLALLSGNNSERFSLVDNDKKLTFNINYDVDEDAMPTEAVLTVAAVDEHGLTGTSKIKVTILDKNDNTPEFQSSIRSYVITETQALGTLGTAFTATDKDSGSNGDITYTVKSGSTASSYVRMVGDGNFEYSGKYPESLGGTSQTILVEAKDNGNPRLSSTGTVIVTFQPYSTTTTTTTTTLPTVVNLSGSSGSSSGSSSSNTASSSSSDNSAFIGLLAGLLSLLLLGLIGALAYFLCCKGGSGKCFGGSETKVQTERVHKVHPDEYYRDRRYITEYERDYDARDLDYDDRRRGRDDYYRRDVYEDIREGSPYSASQVKLLKQSDLPRVV</sequence>
<gene>
    <name evidence="10" type="ORF">SNE40_021550</name>
</gene>
<dbReference type="PROSITE" id="PS50268">
    <property type="entry name" value="CADHERIN_2"/>
    <property type="match status" value="4"/>
</dbReference>
<evidence type="ECO:0000256" key="3">
    <source>
        <dbReference type="ARBA" id="ARBA00022737"/>
    </source>
</evidence>